<dbReference type="InterPro" id="IPR007416">
    <property type="entry name" value="YggL_50S_bp"/>
</dbReference>
<name>A0A9X1VMY7_9BACT</name>
<dbReference type="RefSeq" id="WP_241938263.1">
    <property type="nucleotide sequence ID" value="NZ_JALBGC010000007.1"/>
</dbReference>
<dbReference type="Pfam" id="PF04320">
    <property type="entry name" value="YggL_50S_bp"/>
    <property type="match status" value="1"/>
</dbReference>
<dbReference type="PANTHER" id="PTHR38778">
    <property type="entry name" value="CYTOPLASMIC PROTEIN-RELATED"/>
    <property type="match status" value="1"/>
</dbReference>
<dbReference type="EMBL" id="JALBGC010000007">
    <property type="protein sequence ID" value="MCI1190055.1"/>
    <property type="molecule type" value="Genomic_DNA"/>
</dbReference>
<dbReference type="PANTHER" id="PTHR38778:SF1">
    <property type="entry name" value="CYTOPLASMIC PROTEIN"/>
    <property type="match status" value="1"/>
</dbReference>
<dbReference type="AlphaFoldDB" id="A0A9X1VMY7"/>
<comment type="caution">
    <text evidence="1">The sequence shown here is derived from an EMBL/GenBank/DDBJ whole genome shotgun (WGS) entry which is preliminary data.</text>
</comment>
<dbReference type="Proteomes" id="UP001139193">
    <property type="component" value="Unassembled WGS sequence"/>
</dbReference>
<evidence type="ECO:0000313" key="2">
    <source>
        <dbReference type="Proteomes" id="UP001139193"/>
    </source>
</evidence>
<organism evidence="1 2">
    <name type="scientific">Hymenobacter cyanobacteriorum</name>
    <dbReference type="NCBI Taxonomy" id="2926463"/>
    <lineage>
        <taxon>Bacteria</taxon>
        <taxon>Pseudomonadati</taxon>
        <taxon>Bacteroidota</taxon>
        <taxon>Cytophagia</taxon>
        <taxon>Cytophagales</taxon>
        <taxon>Hymenobacteraceae</taxon>
        <taxon>Hymenobacter</taxon>
    </lineage>
</organism>
<proteinExistence type="predicted"/>
<protein>
    <submittedName>
        <fullName evidence="1">YggL family protein</fullName>
    </submittedName>
</protein>
<sequence>MKKRLRKKLRLREFQEVGFSVKFDLKLPDSKAEDDFGDRLINAIESNHLLLGGGLNDFFVQSDSSRKTSETDRQAVEAWLQQQPEVAAITIGPLVDAWYGFFN</sequence>
<keyword evidence="2" id="KW-1185">Reference proteome</keyword>
<accession>A0A9X1VMY7</accession>
<reference evidence="1" key="1">
    <citation type="submission" date="2022-03" db="EMBL/GenBank/DDBJ databases">
        <title>Bacterial whole genome sequence for Hymenobacter sp. DH14.</title>
        <authorList>
            <person name="Le V."/>
        </authorList>
    </citation>
    <scope>NUCLEOTIDE SEQUENCE</scope>
    <source>
        <strain evidence="1">DH14</strain>
    </source>
</reference>
<gene>
    <name evidence="1" type="ORF">MON38_21740</name>
</gene>
<evidence type="ECO:0000313" key="1">
    <source>
        <dbReference type="EMBL" id="MCI1190055.1"/>
    </source>
</evidence>
<dbReference type="GO" id="GO:0005829">
    <property type="term" value="C:cytosol"/>
    <property type="evidence" value="ECO:0007669"/>
    <property type="project" value="TreeGrafter"/>
</dbReference>